<protein>
    <recommendedName>
        <fullName evidence="4">NlpE C-terminal OB domain-containing protein</fullName>
    </recommendedName>
</protein>
<dbReference type="AlphaFoldDB" id="A0A514BMX7"/>
<reference evidence="2 3" key="1">
    <citation type="submission" date="2019-06" db="EMBL/GenBank/DDBJ databases">
        <title>Lysobacter alkalisoli sp. nov. isolated from saline-alkali soil.</title>
        <authorList>
            <person name="Sun J.-Q."/>
            <person name="Xu L."/>
        </authorList>
    </citation>
    <scope>NUCLEOTIDE SEQUENCE [LARGE SCALE GENOMIC DNA]</scope>
    <source>
        <strain evidence="2 3">SJ-36</strain>
    </source>
</reference>
<feature type="signal peptide" evidence="1">
    <location>
        <begin position="1"/>
        <end position="24"/>
    </location>
</feature>
<evidence type="ECO:0000313" key="3">
    <source>
        <dbReference type="Proteomes" id="UP000317199"/>
    </source>
</evidence>
<accession>A0A514BMX7</accession>
<dbReference type="KEGG" id="lyj:FKV23_00355"/>
<evidence type="ECO:0000256" key="1">
    <source>
        <dbReference type="SAM" id="SignalP"/>
    </source>
</evidence>
<keyword evidence="3" id="KW-1185">Reference proteome</keyword>
<proteinExistence type="predicted"/>
<dbReference type="RefSeq" id="WP_141622080.1">
    <property type="nucleotide sequence ID" value="NZ_CP041242.1"/>
</dbReference>
<name>A0A514BMX7_9GAMM</name>
<feature type="chain" id="PRO_5021932237" description="NlpE C-terminal OB domain-containing protein" evidence="1">
    <location>
        <begin position="25"/>
        <end position="130"/>
    </location>
</feature>
<dbReference type="OrthoDB" id="5348860at2"/>
<dbReference type="PROSITE" id="PS51257">
    <property type="entry name" value="PROKAR_LIPOPROTEIN"/>
    <property type="match status" value="1"/>
</dbReference>
<keyword evidence="1" id="KW-0732">Signal</keyword>
<dbReference type="Proteomes" id="UP000317199">
    <property type="component" value="Chromosome"/>
</dbReference>
<dbReference type="EMBL" id="CP041242">
    <property type="protein sequence ID" value="QDH68737.1"/>
    <property type="molecule type" value="Genomic_DNA"/>
</dbReference>
<evidence type="ECO:0000313" key="2">
    <source>
        <dbReference type="EMBL" id="QDH68737.1"/>
    </source>
</evidence>
<sequence length="130" mass="13716">MSNRFRPSRLAVLSVLAAATAACATTPPPEPPSTVRGLYIHLDESHIIRPCGSSSTLWMTGSDSVLEPLRTRSAARSKALGQPHQGVYAEVVGLLEPTDVPGYANVVRVQQAELLADHLPATCQTASAAD</sequence>
<gene>
    <name evidence="2" type="ORF">FKV23_00355</name>
</gene>
<organism evidence="2 3">
    <name type="scientific">Marilutibacter alkalisoli</name>
    <dbReference type="NCBI Taxonomy" id="2591633"/>
    <lineage>
        <taxon>Bacteria</taxon>
        <taxon>Pseudomonadati</taxon>
        <taxon>Pseudomonadota</taxon>
        <taxon>Gammaproteobacteria</taxon>
        <taxon>Lysobacterales</taxon>
        <taxon>Lysobacteraceae</taxon>
        <taxon>Marilutibacter</taxon>
    </lineage>
</organism>
<evidence type="ECO:0008006" key="4">
    <source>
        <dbReference type="Google" id="ProtNLM"/>
    </source>
</evidence>